<dbReference type="SUPFAM" id="SSF48168">
    <property type="entry name" value="R1 subunit of ribonucleotide reductase, N-terminal domain"/>
    <property type="match status" value="1"/>
</dbReference>
<dbReference type="Pfam" id="PF02867">
    <property type="entry name" value="Ribonuc_red_lgC"/>
    <property type="match status" value="2"/>
</dbReference>
<dbReference type="PROSITE" id="PS51161">
    <property type="entry name" value="ATP_CONE"/>
    <property type="match status" value="1"/>
</dbReference>
<evidence type="ECO:0000256" key="3">
    <source>
        <dbReference type="ARBA" id="ARBA00022533"/>
    </source>
</evidence>
<dbReference type="InterPro" id="IPR000788">
    <property type="entry name" value="RNR_lg_C"/>
</dbReference>
<dbReference type="InterPro" id="IPR013346">
    <property type="entry name" value="NrdE_NrdA_C"/>
</dbReference>
<feature type="domain" description="ATP-cone" evidence="8">
    <location>
        <begin position="1"/>
        <end position="95"/>
    </location>
</feature>
<dbReference type="PROSITE" id="PS51354">
    <property type="entry name" value="GLUTAREDOXIN_2"/>
    <property type="match status" value="1"/>
</dbReference>
<dbReference type="InterPro" id="IPR036249">
    <property type="entry name" value="Thioredoxin-like_sf"/>
</dbReference>
<keyword evidence="5" id="KW-0067">ATP-binding</keyword>
<evidence type="ECO:0000256" key="6">
    <source>
        <dbReference type="ARBA" id="ARBA00023002"/>
    </source>
</evidence>
<dbReference type="InterPro" id="IPR008926">
    <property type="entry name" value="RNR_R1-su_N"/>
</dbReference>
<dbReference type="PANTHER" id="PTHR11573">
    <property type="entry name" value="RIBONUCLEOSIDE-DIPHOSPHATE REDUCTASE LARGE CHAIN"/>
    <property type="match status" value="1"/>
</dbReference>
<accession>A0A6C0CEC0</accession>
<evidence type="ECO:0000256" key="1">
    <source>
        <dbReference type="ARBA" id="ARBA00010406"/>
    </source>
</evidence>
<proteinExistence type="inferred from homology"/>
<dbReference type="CDD" id="cd01679">
    <property type="entry name" value="RNR_I"/>
    <property type="match status" value="1"/>
</dbReference>
<reference evidence="9" key="1">
    <citation type="journal article" date="2020" name="Nature">
        <title>Giant virus diversity and host interactions through global metagenomics.</title>
        <authorList>
            <person name="Schulz F."/>
            <person name="Roux S."/>
            <person name="Paez-Espino D."/>
            <person name="Jungbluth S."/>
            <person name="Walsh D.A."/>
            <person name="Denef V.J."/>
            <person name="McMahon K.D."/>
            <person name="Konstantinidis K.T."/>
            <person name="Eloe-Fadrosh E.A."/>
            <person name="Kyrpides N.C."/>
            <person name="Woyke T."/>
        </authorList>
    </citation>
    <scope>NUCLEOTIDE SEQUENCE</scope>
    <source>
        <strain evidence="9">GVMAG-M-3300020595-32</strain>
    </source>
</reference>
<dbReference type="Pfam" id="PF00317">
    <property type="entry name" value="Ribonuc_red_lgN"/>
    <property type="match status" value="1"/>
</dbReference>
<evidence type="ECO:0000256" key="5">
    <source>
        <dbReference type="ARBA" id="ARBA00022840"/>
    </source>
</evidence>
<evidence type="ECO:0000256" key="4">
    <source>
        <dbReference type="ARBA" id="ARBA00022741"/>
    </source>
</evidence>
<dbReference type="AlphaFoldDB" id="A0A6C0CEC0"/>
<dbReference type="InterPro" id="IPR005144">
    <property type="entry name" value="ATP-cone_dom"/>
</dbReference>
<dbReference type="Gene3D" id="3.40.30.10">
    <property type="entry name" value="Glutaredoxin"/>
    <property type="match status" value="1"/>
</dbReference>
<dbReference type="InterPro" id="IPR039718">
    <property type="entry name" value="Rrm1"/>
</dbReference>
<dbReference type="Pfam" id="PF03477">
    <property type="entry name" value="ATP-cone"/>
    <property type="match status" value="1"/>
</dbReference>
<dbReference type="GO" id="GO:0009263">
    <property type="term" value="P:deoxyribonucleotide biosynthetic process"/>
    <property type="evidence" value="ECO:0007669"/>
    <property type="project" value="UniProtKB-KW"/>
</dbReference>
<dbReference type="UniPathway" id="UPA00326"/>
<dbReference type="PRINTS" id="PR01183">
    <property type="entry name" value="RIBORDTASEM1"/>
</dbReference>
<evidence type="ECO:0000256" key="7">
    <source>
        <dbReference type="ARBA" id="ARBA00023116"/>
    </source>
</evidence>
<dbReference type="SUPFAM" id="SSF52833">
    <property type="entry name" value="Thioredoxin-like"/>
    <property type="match status" value="1"/>
</dbReference>
<keyword evidence="6" id="KW-0560">Oxidoreductase</keyword>
<dbReference type="GO" id="GO:0005971">
    <property type="term" value="C:ribonucleoside-diphosphate reductase complex"/>
    <property type="evidence" value="ECO:0007669"/>
    <property type="project" value="TreeGrafter"/>
</dbReference>
<dbReference type="GO" id="GO:0004748">
    <property type="term" value="F:ribonucleoside-diphosphate reductase activity, thioredoxin disulfide as acceptor"/>
    <property type="evidence" value="ECO:0007669"/>
    <property type="project" value="UniProtKB-EC"/>
</dbReference>
<evidence type="ECO:0000313" key="9">
    <source>
        <dbReference type="EMBL" id="QHT02502.1"/>
    </source>
</evidence>
<keyword evidence="4" id="KW-0547">Nucleotide-binding</keyword>
<keyword evidence="7" id="KW-0215">Deoxyribonucleotide synthesis</keyword>
<dbReference type="EC" id="1.17.4.1" evidence="2"/>
<dbReference type="PROSITE" id="PS00089">
    <property type="entry name" value="RIBORED_LARGE"/>
    <property type="match status" value="1"/>
</dbReference>
<dbReference type="GO" id="GO:0005524">
    <property type="term" value="F:ATP binding"/>
    <property type="evidence" value="ECO:0007669"/>
    <property type="project" value="UniProtKB-KW"/>
</dbReference>
<name>A0A6C0CEC0_9ZZZZ</name>
<dbReference type="NCBIfam" id="TIGR02506">
    <property type="entry name" value="NrdE_NrdA"/>
    <property type="match status" value="1"/>
</dbReference>
<dbReference type="SUPFAM" id="SSF51998">
    <property type="entry name" value="PFL-like glycyl radical enzymes"/>
    <property type="match status" value="2"/>
</dbReference>
<dbReference type="InterPro" id="IPR013509">
    <property type="entry name" value="RNR_lsu_N"/>
</dbReference>
<organism evidence="9">
    <name type="scientific">viral metagenome</name>
    <dbReference type="NCBI Taxonomy" id="1070528"/>
    <lineage>
        <taxon>unclassified sequences</taxon>
        <taxon>metagenomes</taxon>
        <taxon>organismal metagenomes</taxon>
    </lineage>
</organism>
<evidence type="ECO:0000259" key="8">
    <source>
        <dbReference type="PROSITE" id="PS51161"/>
    </source>
</evidence>
<dbReference type="PANTHER" id="PTHR11573:SF6">
    <property type="entry name" value="RIBONUCLEOSIDE-DIPHOSPHATE REDUCTASE LARGE SUBUNIT"/>
    <property type="match status" value="1"/>
</dbReference>
<protein>
    <recommendedName>
        <fullName evidence="2">ribonucleoside-diphosphate reductase</fullName>
        <ecNumber evidence="2">1.17.4.1</ecNumber>
    </recommendedName>
</protein>
<evidence type="ECO:0000256" key="2">
    <source>
        <dbReference type="ARBA" id="ARBA00012274"/>
    </source>
</evidence>
<sequence length="889" mass="101325">MKVQKRSGTLEDVSFDKILTRINALSFDPEFEHKLNIDPTIIAQKVCSEIYDGVTTRELDILASEVAISLYSSHPDYSIIASRIVVSNHHKNTEGKFSKKVAMLFNAITNERSTPLVNEGFYDLVMENKEEIESVIDYHRDYDFDFFGLKTLEKSYLYKVNKVIVERPQDMIMRVSLSIHRNDLGKAFETYNLMSKHYFTHATPTLFNAGSNREQFASCFLLAMKDDSIKGIYDTLADCATISQHAGGIGLHIHNIRSTNSFIAGTNGKSNGVVPMLRVFNDTARYVDQGGGKRNGSFAIYLEPWHADIFEFLELKKNHGNELERARDLFYALWIPDLFMERVKADGKWSLICPNECQTLSDAYGQEFKNLYESLEEQGLFVKQVDARTLWDAILTSQIETGTPYLLYKDACNQKSNQQNLGTIKSSNLCTEIIEYSSPEETAVCNLASVALKMFLVQTDLSNVKLRIYSKPKCIYCTMAKNLCDKLKVNYEVRGPDDLTLSSEPLVGVTFPKIFDITTGGMNLIGGFEELERFLRPSFDFDMLKEVVKVMTVNLNNIIDYNFYPTKETKTSNLRHRPIGLGVQGLANVFMELKIPFTSDEAKQLNEDIFETIYYASMESSMELARDRGEKMKIYKRGYTQKDDLNSNEEFIDGYTLDMLGKELKFIPEELNRDDYLGAYSSFEGSPLSKGEFQFDLWSKPPSDRYDWSSLMVQVQKYGVRNSLLVAPMPTASTAQILGNYECFEPPQTNIYSRRVLAGEYLVLNNYLVEDLMLANKWSKDMKNKIISNDGSIQNIVGIPKCFKDRYKTVWEISQKDIIDMAADRGKYICQSQSLNLYMAAPDPGKLTSMHFYAWQKGLKTGIYYLRTRPSSSAIQFTVKPDECEACSA</sequence>
<keyword evidence="3" id="KW-0021">Allosteric enzyme</keyword>
<dbReference type="EMBL" id="MN739395">
    <property type="protein sequence ID" value="QHT02502.1"/>
    <property type="molecule type" value="Genomic_DNA"/>
</dbReference>
<dbReference type="Gene3D" id="3.20.70.20">
    <property type="match status" value="1"/>
</dbReference>
<comment type="similarity">
    <text evidence="1">Belongs to the ribonucleoside diphosphate reductase large chain family.</text>
</comment>